<keyword evidence="2" id="KW-1185">Reference proteome</keyword>
<dbReference type="InterPro" id="IPR006311">
    <property type="entry name" value="TAT_signal"/>
</dbReference>
<dbReference type="AlphaFoldDB" id="A0A1M5X1B2"/>
<reference evidence="1 2" key="1">
    <citation type="submission" date="2016-11" db="EMBL/GenBank/DDBJ databases">
        <authorList>
            <person name="Jaros S."/>
            <person name="Januszkiewicz K."/>
            <person name="Wedrychowicz H."/>
        </authorList>
    </citation>
    <scope>NUCLEOTIDE SEQUENCE [LARGE SCALE GENOMIC DNA]</scope>
    <source>
        <strain evidence="1 2">DSM 16917</strain>
    </source>
</reference>
<evidence type="ECO:0000313" key="1">
    <source>
        <dbReference type="EMBL" id="SHH93637.1"/>
    </source>
</evidence>
<dbReference type="OrthoDB" id="5430146at2"/>
<dbReference type="RefSeq" id="WP_067661164.1">
    <property type="nucleotide sequence ID" value="NZ_FQXG01000005.1"/>
</dbReference>
<dbReference type="STRING" id="299255.SAMN02745129_3146"/>
<dbReference type="SUPFAM" id="SSF48695">
    <property type="entry name" value="Multiheme cytochromes"/>
    <property type="match status" value="1"/>
</dbReference>
<dbReference type="Pfam" id="PF09719">
    <property type="entry name" value="C_GCAxxG_C_C"/>
    <property type="match status" value="1"/>
</dbReference>
<name>A0A1M5X1B2_9GAMM</name>
<dbReference type="Gene3D" id="3.90.10.10">
    <property type="entry name" value="Cytochrome C3"/>
    <property type="match status" value="1"/>
</dbReference>
<protein>
    <submittedName>
        <fullName evidence="1">Putative redox-active protein (C_GCAxxG_C_C)</fullName>
    </submittedName>
</protein>
<evidence type="ECO:0000313" key="2">
    <source>
        <dbReference type="Proteomes" id="UP000184268"/>
    </source>
</evidence>
<organism evidence="1 2">
    <name type="scientific">Ferrimonas marina</name>
    <dbReference type="NCBI Taxonomy" id="299255"/>
    <lineage>
        <taxon>Bacteria</taxon>
        <taxon>Pseudomonadati</taxon>
        <taxon>Pseudomonadota</taxon>
        <taxon>Gammaproteobacteria</taxon>
        <taxon>Alteromonadales</taxon>
        <taxon>Ferrimonadaceae</taxon>
        <taxon>Ferrimonas</taxon>
    </lineage>
</organism>
<dbReference type="InterPro" id="IPR036280">
    <property type="entry name" value="Multihaem_cyt_sf"/>
</dbReference>
<accession>A0A1M5X1B2</accession>
<dbReference type="Proteomes" id="UP000184268">
    <property type="component" value="Unassembled WGS sequence"/>
</dbReference>
<proteinExistence type="predicted"/>
<dbReference type="PROSITE" id="PS51318">
    <property type="entry name" value="TAT"/>
    <property type="match status" value="1"/>
</dbReference>
<gene>
    <name evidence="1" type="ORF">SAMN02745129_3146</name>
</gene>
<dbReference type="EMBL" id="FQXG01000005">
    <property type="protein sequence ID" value="SHH93637.1"/>
    <property type="molecule type" value="Genomic_DNA"/>
</dbReference>
<dbReference type="InterPro" id="IPR010181">
    <property type="entry name" value="CGCAxxGCC_motif"/>
</dbReference>
<sequence length="326" mass="34022">MSINRRKAMGQILGIAGTMTGAALIGPKALAADHPCNCCDNGVGTGGTDLEERRLPYVRLDPLVAAKEGYEGYWRKHCSYGCFQSILKPLADELRRQGRDEDAERVECVPTNVAAVGQGGMLGYGSLCGALTGIAMAVNILELPGGNATNAAVLHAIFRYYEKTSIPVGDVNESGYLKFIGAPSNQWDDGSAVTQEQVGASVAGSVLCHASVTNWSISSGYGIGSKAFTERCAQVTSDISYIAVKFLNDALDGKLDAPIVAPANEGCISCHGQPGDAQTPDNPVGASNVMSGMECASCHAPHPLDTTPVHPDFGGGDLSDCLTCHK</sequence>